<reference evidence="7" key="1">
    <citation type="journal article" date="2017" name="Nat. Microbiol.">
        <title>Global analysis of biosynthetic gene clusters reveals vast potential of secondary metabolite production in Penicillium species.</title>
        <authorList>
            <person name="Nielsen J.C."/>
            <person name="Grijseels S."/>
            <person name="Prigent S."/>
            <person name="Ji B."/>
            <person name="Dainat J."/>
            <person name="Nielsen K.F."/>
            <person name="Frisvad J.C."/>
            <person name="Workman M."/>
            <person name="Nielsen J."/>
        </authorList>
    </citation>
    <scope>NUCLEOTIDE SEQUENCE [LARGE SCALE GENOMIC DNA]</scope>
    <source>
        <strain evidence="7">IBT 31811</strain>
    </source>
</reference>
<organism evidence="6 7">
    <name type="scientific">Penicillium antarcticum</name>
    <dbReference type="NCBI Taxonomy" id="416450"/>
    <lineage>
        <taxon>Eukaryota</taxon>
        <taxon>Fungi</taxon>
        <taxon>Dikarya</taxon>
        <taxon>Ascomycota</taxon>
        <taxon>Pezizomycotina</taxon>
        <taxon>Eurotiomycetes</taxon>
        <taxon>Eurotiomycetidae</taxon>
        <taxon>Eurotiales</taxon>
        <taxon>Aspergillaceae</taxon>
        <taxon>Penicillium</taxon>
    </lineage>
</organism>
<dbReference type="EMBL" id="MDYN01000028">
    <property type="protein sequence ID" value="OQD81365.1"/>
    <property type="molecule type" value="Genomic_DNA"/>
</dbReference>
<feature type="transmembrane region" description="Helical" evidence="5">
    <location>
        <begin position="191"/>
        <end position="212"/>
    </location>
</feature>
<proteinExistence type="predicted"/>
<evidence type="ECO:0000256" key="3">
    <source>
        <dbReference type="ARBA" id="ARBA00022989"/>
    </source>
</evidence>
<dbReference type="InterPro" id="IPR036259">
    <property type="entry name" value="MFS_trans_sf"/>
</dbReference>
<feature type="transmembrane region" description="Helical" evidence="5">
    <location>
        <begin position="251"/>
        <end position="277"/>
    </location>
</feature>
<dbReference type="PANTHER" id="PTHR48022:SF77">
    <property type="entry name" value="MAJOR FACILITATOR SUPERFAMILY (MFS) PROFILE DOMAIN-CONTAINING PROTEIN"/>
    <property type="match status" value="1"/>
</dbReference>
<dbReference type="AlphaFoldDB" id="A0A1V6PWP5"/>
<evidence type="ECO:0000313" key="6">
    <source>
        <dbReference type="EMBL" id="OQD81365.1"/>
    </source>
</evidence>
<dbReference type="GO" id="GO:0005351">
    <property type="term" value="F:carbohydrate:proton symporter activity"/>
    <property type="evidence" value="ECO:0007669"/>
    <property type="project" value="TreeGrafter"/>
</dbReference>
<dbReference type="InterPro" id="IPR050360">
    <property type="entry name" value="MFS_Sugar_Transporters"/>
</dbReference>
<evidence type="ECO:0000256" key="2">
    <source>
        <dbReference type="ARBA" id="ARBA00022692"/>
    </source>
</evidence>
<evidence type="ECO:0000256" key="4">
    <source>
        <dbReference type="ARBA" id="ARBA00023136"/>
    </source>
</evidence>
<dbReference type="GO" id="GO:0016020">
    <property type="term" value="C:membrane"/>
    <property type="evidence" value="ECO:0007669"/>
    <property type="project" value="UniProtKB-SubCell"/>
</dbReference>
<dbReference type="SUPFAM" id="SSF103473">
    <property type="entry name" value="MFS general substrate transporter"/>
    <property type="match status" value="1"/>
</dbReference>
<protein>
    <recommendedName>
        <fullName evidence="8">Major facilitator superfamily (MFS) profile domain-containing protein</fullName>
    </recommendedName>
</protein>
<dbReference type="InterPro" id="IPR005828">
    <property type="entry name" value="MFS_sugar_transport-like"/>
</dbReference>
<feature type="transmembrane region" description="Helical" evidence="5">
    <location>
        <begin position="289"/>
        <end position="309"/>
    </location>
</feature>
<gene>
    <name evidence="6" type="ORF">PENANT_c028G06108</name>
</gene>
<dbReference type="Gene3D" id="1.20.1250.20">
    <property type="entry name" value="MFS general substrate transporter like domains"/>
    <property type="match status" value="2"/>
</dbReference>
<comment type="caution">
    <text evidence="6">The sequence shown here is derived from an EMBL/GenBank/DDBJ whole genome shotgun (WGS) entry which is preliminary data.</text>
</comment>
<keyword evidence="2 5" id="KW-0812">Transmembrane</keyword>
<sequence length="390" mass="43395">MANLKDLRSFGQAPWNLVMAILVINISVFSFGFDQSVFSTIQAMNAYERQFGAYNPKSETWGFSAVHLSFLNSFSLPAKWLGAVMDLLFAEKLGRRPTYIAMQFIVIIGIAGHRERAIKHLRWLRGSSFTEQEAESEVNSLQERVDGDVETKGHWKDFLKAAGMFNQLTGQSFMSQYGAIFIKSVNTMSPFTFKFISSAVTLLGPIITFSLVDIIGRRRIYLTAGSACTAVLLICGGLGTGYVTSGDKTGIVTVCVLFGCFYIMSFGAIGAVTASEVPHLQLRDKNTMVVYWVQFICDFVVTFTLPFLLEAGYANLQSKVGFIYGGFGLLGLIWAYFCLPDMTGRSLEELEIMWAEKVPARQFEKWQCPVHVDADDKSTSTSVEHEITKV</sequence>
<keyword evidence="7" id="KW-1185">Reference proteome</keyword>
<comment type="subcellular location">
    <subcellularLocation>
        <location evidence="1">Membrane</location>
        <topology evidence="1">Multi-pass membrane protein</topology>
    </subcellularLocation>
</comment>
<keyword evidence="4 5" id="KW-0472">Membrane</keyword>
<dbReference type="PANTHER" id="PTHR48022">
    <property type="entry name" value="PLASTIDIC GLUCOSE TRANSPORTER 4"/>
    <property type="match status" value="1"/>
</dbReference>
<evidence type="ECO:0000313" key="7">
    <source>
        <dbReference type="Proteomes" id="UP000191672"/>
    </source>
</evidence>
<name>A0A1V6PWP5_9EURO</name>
<keyword evidence="3 5" id="KW-1133">Transmembrane helix</keyword>
<dbReference type="Pfam" id="PF00083">
    <property type="entry name" value="Sugar_tr"/>
    <property type="match status" value="2"/>
</dbReference>
<dbReference type="Proteomes" id="UP000191672">
    <property type="component" value="Unassembled WGS sequence"/>
</dbReference>
<evidence type="ECO:0000256" key="5">
    <source>
        <dbReference type="SAM" id="Phobius"/>
    </source>
</evidence>
<evidence type="ECO:0000256" key="1">
    <source>
        <dbReference type="ARBA" id="ARBA00004141"/>
    </source>
</evidence>
<feature type="transmembrane region" description="Helical" evidence="5">
    <location>
        <begin position="12"/>
        <end position="33"/>
    </location>
</feature>
<feature type="transmembrane region" description="Helical" evidence="5">
    <location>
        <begin position="321"/>
        <end position="339"/>
    </location>
</feature>
<accession>A0A1V6PWP5</accession>
<evidence type="ECO:0008006" key="8">
    <source>
        <dbReference type="Google" id="ProtNLM"/>
    </source>
</evidence>
<feature type="transmembrane region" description="Helical" evidence="5">
    <location>
        <begin position="219"/>
        <end position="239"/>
    </location>
</feature>